<evidence type="ECO:0000313" key="4">
    <source>
        <dbReference type="EMBL" id="NMQ04451.1"/>
    </source>
</evidence>
<evidence type="ECO:0000313" key="5">
    <source>
        <dbReference type="Proteomes" id="UP000886469"/>
    </source>
</evidence>
<dbReference type="InterPro" id="IPR028082">
    <property type="entry name" value="Peripla_BP_I"/>
</dbReference>
<reference evidence="4" key="1">
    <citation type="submission" date="2019-03" db="EMBL/GenBank/DDBJ databases">
        <title>Metabolic reconstructions from genomes of highly enriched 'Candidatus Accumulibacter' and 'Candidatus Competibacter' bioreactor populations.</title>
        <authorList>
            <person name="Annavajhala M.K."/>
            <person name="Welles L."/>
            <person name="Abbas B."/>
            <person name="Sorokin D."/>
            <person name="Park H."/>
            <person name="Van Loosdrecht M."/>
            <person name="Chandran K."/>
        </authorList>
    </citation>
    <scope>NUCLEOTIDE SEQUENCE</scope>
    <source>
        <strain evidence="4">SBR_L</strain>
    </source>
</reference>
<comment type="caution">
    <text evidence="4">The sequence shown here is derived from an EMBL/GenBank/DDBJ whole genome shotgun (WGS) entry which is preliminary data.</text>
</comment>
<evidence type="ECO:0000256" key="1">
    <source>
        <dbReference type="ARBA" id="ARBA00010062"/>
    </source>
</evidence>
<dbReference type="EMBL" id="SPMX01000007">
    <property type="protein sequence ID" value="NMQ04451.1"/>
    <property type="molecule type" value="Genomic_DNA"/>
</dbReference>
<keyword evidence="2" id="KW-0732">Signal</keyword>
<accession>A0ABX1T7B5</accession>
<feature type="domain" description="Leucine-binding protein" evidence="3">
    <location>
        <begin position="55"/>
        <end position="388"/>
    </location>
</feature>
<dbReference type="InterPro" id="IPR051010">
    <property type="entry name" value="BCAA_transport"/>
</dbReference>
<sequence length="394" mass="43316">MQRDAGLPLWPPHAGKRIHCLACPLQRRPELKAWLRLIVLSLAVLLLSACAEEEPLRIGVLVELTGRTADLGEAARNGVTLAVDEFRAASGQRIELLVRDTGPDPESARQAAEGLLHLGVDAVIGPTTSGMTDVILPIFEKARVLLVSPSASAVKFHGRDDMLFRINWTTRDNGRHYATHYFQKGIRRISIAVNENNRSFSESWLMEFQTAYEALGGVVLVASYFDSGSANHSGVIASMLQPRPDGLLFIGNAVDAARLAQQARKVDAKIVLISVEWAATEQLIELGGKAVEGMMIVQNYNQDDPSPRYQRFREAYRQRFGKEPVFGSVLAHDAATVTLTALARRTKGMSAKAALFKFGPYEGLQQSIRFDANGDADRAAYFMVIGDGRFLREP</sequence>
<evidence type="ECO:0000256" key="2">
    <source>
        <dbReference type="ARBA" id="ARBA00022729"/>
    </source>
</evidence>
<keyword evidence="5" id="KW-1185">Reference proteome</keyword>
<protein>
    <submittedName>
        <fullName evidence="4">Amino acid ABC transporter substrate-binding protein</fullName>
    </submittedName>
</protein>
<organism evidence="4 5">
    <name type="scientific">Candidatus Accumulibacter contiguus</name>
    <dbReference type="NCBI Taxonomy" id="2954381"/>
    <lineage>
        <taxon>Bacteria</taxon>
        <taxon>Pseudomonadati</taxon>
        <taxon>Pseudomonadota</taxon>
        <taxon>Betaproteobacteria</taxon>
        <taxon>Candidatus Accumulibacter</taxon>
    </lineage>
</organism>
<dbReference type="Pfam" id="PF13458">
    <property type="entry name" value="Peripla_BP_6"/>
    <property type="match status" value="1"/>
</dbReference>
<dbReference type="InterPro" id="IPR028081">
    <property type="entry name" value="Leu-bd"/>
</dbReference>
<dbReference type="SUPFAM" id="SSF53822">
    <property type="entry name" value="Periplasmic binding protein-like I"/>
    <property type="match status" value="1"/>
</dbReference>
<dbReference type="PANTHER" id="PTHR30483:SF6">
    <property type="entry name" value="PERIPLASMIC BINDING PROTEIN OF ABC TRANSPORTER FOR NATURAL AMINO ACIDS"/>
    <property type="match status" value="1"/>
</dbReference>
<dbReference type="Proteomes" id="UP000886469">
    <property type="component" value="Unassembled WGS sequence"/>
</dbReference>
<dbReference type="Gene3D" id="3.40.50.2300">
    <property type="match status" value="2"/>
</dbReference>
<name>A0ABX1T7B5_9PROT</name>
<dbReference type="PANTHER" id="PTHR30483">
    <property type="entry name" value="LEUCINE-SPECIFIC-BINDING PROTEIN"/>
    <property type="match status" value="1"/>
</dbReference>
<evidence type="ECO:0000259" key="3">
    <source>
        <dbReference type="Pfam" id="PF13458"/>
    </source>
</evidence>
<proteinExistence type="inferred from homology"/>
<gene>
    <name evidence="4" type="ORF">E4Q08_03830</name>
</gene>
<comment type="similarity">
    <text evidence="1">Belongs to the leucine-binding protein family.</text>
</comment>